<feature type="region of interest" description="Disordered" evidence="1">
    <location>
        <begin position="117"/>
        <end position="180"/>
    </location>
</feature>
<keyword evidence="2" id="KW-0812">Transmembrane</keyword>
<proteinExistence type="predicted"/>
<evidence type="ECO:0000256" key="2">
    <source>
        <dbReference type="SAM" id="Phobius"/>
    </source>
</evidence>
<protein>
    <submittedName>
        <fullName evidence="3">Uncharacterized protein</fullName>
    </submittedName>
</protein>
<evidence type="ECO:0000256" key="1">
    <source>
        <dbReference type="SAM" id="MobiDB-lite"/>
    </source>
</evidence>
<feature type="compositionally biased region" description="Basic and acidic residues" evidence="1">
    <location>
        <begin position="120"/>
        <end position="129"/>
    </location>
</feature>
<organism evidence="3 4">
    <name type="scientific">Pocillopora meandrina</name>
    <dbReference type="NCBI Taxonomy" id="46732"/>
    <lineage>
        <taxon>Eukaryota</taxon>
        <taxon>Metazoa</taxon>
        <taxon>Cnidaria</taxon>
        <taxon>Anthozoa</taxon>
        <taxon>Hexacorallia</taxon>
        <taxon>Scleractinia</taxon>
        <taxon>Astrocoeniina</taxon>
        <taxon>Pocilloporidae</taxon>
        <taxon>Pocillopora</taxon>
    </lineage>
</organism>
<accession>A0AAU9XT14</accession>
<gene>
    <name evidence="3" type="ORF">PMEA_00030140</name>
</gene>
<keyword evidence="2" id="KW-1133">Transmembrane helix</keyword>
<keyword evidence="2" id="KW-0472">Membrane</keyword>
<dbReference type="Proteomes" id="UP001159428">
    <property type="component" value="Unassembled WGS sequence"/>
</dbReference>
<feature type="transmembrane region" description="Helical" evidence="2">
    <location>
        <begin position="40"/>
        <end position="66"/>
    </location>
</feature>
<evidence type="ECO:0000313" key="4">
    <source>
        <dbReference type="Proteomes" id="UP001159428"/>
    </source>
</evidence>
<reference evidence="3 4" key="1">
    <citation type="submission" date="2022-05" db="EMBL/GenBank/DDBJ databases">
        <authorList>
            <consortium name="Genoscope - CEA"/>
            <person name="William W."/>
        </authorList>
    </citation>
    <scope>NUCLEOTIDE SEQUENCE [LARGE SCALE GENOMIC DNA]</scope>
</reference>
<evidence type="ECO:0000313" key="3">
    <source>
        <dbReference type="EMBL" id="CAH3157753.1"/>
    </source>
</evidence>
<dbReference type="EMBL" id="CALNXJ010000065">
    <property type="protein sequence ID" value="CAH3157753.1"/>
    <property type="molecule type" value="Genomic_DNA"/>
</dbReference>
<comment type="caution">
    <text evidence="3">The sequence shown here is derived from an EMBL/GenBank/DDBJ whole genome shotgun (WGS) entry which is preliminary data.</text>
</comment>
<feature type="compositionally biased region" description="Polar residues" evidence="1">
    <location>
        <begin position="153"/>
        <end position="169"/>
    </location>
</feature>
<sequence>MNLRLDLCSYNNCISWCIVSPSRNVTKPLSFYSVHFVENLLMMSIVFLVVCGLFFVISVVMSLMLIRRSRLTYGSGRGYDLEITEEKFQSMYRSSEHAEEKSPAKFEQLKLNDVSNGVHDSIDDIKSSERQNNNMGKTSAPPGTEKGQKDTKTLSSFHNKAYQSTSMQSGMDLVESDVKR</sequence>
<name>A0AAU9XT14_9CNID</name>
<dbReference type="AlphaFoldDB" id="A0AAU9XT14"/>
<keyword evidence="4" id="KW-1185">Reference proteome</keyword>